<dbReference type="PANTHER" id="PTHR12449:SF19">
    <property type="entry name" value="NUCLEOLAR PROTEIN 4-LIKE"/>
    <property type="match status" value="1"/>
</dbReference>
<feature type="compositionally biased region" description="Basic and acidic residues" evidence="1">
    <location>
        <begin position="654"/>
        <end position="668"/>
    </location>
</feature>
<organism evidence="3 4">
    <name type="scientific">Callithrix jacchus</name>
    <name type="common">White-tufted-ear marmoset</name>
    <name type="synonym">Simia Jacchus</name>
    <dbReference type="NCBI Taxonomy" id="9483"/>
    <lineage>
        <taxon>Eukaryota</taxon>
        <taxon>Metazoa</taxon>
        <taxon>Chordata</taxon>
        <taxon>Craniata</taxon>
        <taxon>Vertebrata</taxon>
        <taxon>Euteleostomi</taxon>
        <taxon>Mammalia</taxon>
        <taxon>Eutheria</taxon>
        <taxon>Euarchontoglires</taxon>
        <taxon>Primates</taxon>
        <taxon>Haplorrhini</taxon>
        <taxon>Platyrrhini</taxon>
        <taxon>Cebidae</taxon>
        <taxon>Callitrichinae</taxon>
        <taxon>Callithrix</taxon>
        <taxon>Callithrix</taxon>
    </lineage>
</organism>
<reference evidence="3" key="3">
    <citation type="submission" date="2025-09" db="UniProtKB">
        <authorList>
            <consortium name="Ensembl"/>
        </authorList>
    </citation>
    <scope>IDENTIFICATION</scope>
</reference>
<feature type="compositionally biased region" description="Basic and acidic residues" evidence="1">
    <location>
        <begin position="251"/>
        <end position="263"/>
    </location>
</feature>
<feature type="compositionally biased region" description="Low complexity" evidence="1">
    <location>
        <begin position="525"/>
        <end position="545"/>
    </location>
</feature>
<dbReference type="AlphaFoldDB" id="A0A8I3XEG1"/>
<feature type="compositionally biased region" description="Polar residues" evidence="1">
    <location>
        <begin position="901"/>
        <end position="916"/>
    </location>
</feature>
<name>A0A8I3XEG1_CALJA</name>
<reference evidence="3" key="2">
    <citation type="submission" date="2025-08" db="UniProtKB">
        <authorList>
            <consortium name="Ensembl"/>
        </authorList>
    </citation>
    <scope>IDENTIFICATION</scope>
</reference>
<feature type="compositionally biased region" description="Acidic residues" evidence="1">
    <location>
        <begin position="644"/>
        <end position="653"/>
    </location>
</feature>
<sequence>MERGPVAGRCALAAPALPAAAGAASPAPPGAGPGGGWARRAGAGGRGGGQWRRLRGSNRWDPAAWWRRAREEEEEEEPRQREPEQEQEQEQDEPRKLTATAAARAQARSRSPRSGPLPASCLPRPPAGQPAPSAPPGPELPPSLLHPGRGEEEAEQEASRSRRRRRRRQRRRRRPSRTERAAAPRVRPPPAPIQQQRRSHTAGQPRPRRAPARPSTAQASPGTGRPGGRPAPEGAGRGGRMPKPTLLLRGGWERERSPGDSELGRQFRDWCLRTYGDSAKTKTVTRSKYQRIAEVLQGGGGTGAGSGPAAGEKGKFQFWVRSKGFRLGSGREPKMGQVVYVPVKTGSGADGLSEPEGISLKRVAVVEDFFDIIYSMHVESSAEPGKAPKHAGQKKTYRAIAETYAFLPREAVTRFLMSCTECQKRMHFNSNGLEPKENEPPSPLVSGIIDYNMPLTSTYLKQMKLRVMNSQEQDETSVSSEDFDMSESTWMSADPHLASSLSPSQDERMRSPQNLHSQEDDDSSSESGSGNGSSTLNPSTSSSTQGDPAFPEMNGNGAVAPMDFTTAAEDQPINLCDKLPPATALGTPSYPSDGCGTDGLRSRVKYGVKTTPESPPYSSGSYDSIKTEVSGCPEDLTVGRAPTADDDDDDHDDHEDNDKMNDSEGMDPERLKAFNMFVRLFVDENLDRMVPISKQPKEKIQAIIESCSRQFPEFQERARKRIRTYLKSCRRMKKNGMEMVSPSAPADLPPHSQGARGPGKITQLHRLRRGSPNPTLCHPPLGQGLCTSPEPPRALCQLHSPFCLQTRPTPPHLTSAMAENILAAACESETRKAAKRMRLEIYQSSQDEPIALDKQHSRDSAAITHSTYSLPASSYSQDPVYANGGLNYSYRGYGALSSNLQPPASLQTGNHSNGPTDLSMKGGASTTSTTPTPTPSSTSTSRPVPTAQLSPTEISAVRQLIAGYRESAAFLLRSADELENLILQQN</sequence>
<feature type="region of interest" description="Disordered" evidence="1">
    <location>
        <begin position="492"/>
        <end position="560"/>
    </location>
</feature>
<feature type="region of interest" description="Disordered" evidence="1">
    <location>
        <begin position="17"/>
        <end position="263"/>
    </location>
</feature>
<evidence type="ECO:0000313" key="4">
    <source>
        <dbReference type="Proteomes" id="UP000008225"/>
    </source>
</evidence>
<feature type="compositionally biased region" description="Gly residues" evidence="1">
    <location>
        <begin position="32"/>
        <end position="50"/>
    </location>
</feature>
<evidence type="ECO:0000259" key="2">
    <source>
        <dbReference type="Pfam" id="PF23079"/>
    </source>
</evidence>
<feature type="region of interest" description="Disordered" evidence="1">
    <location>
        <begin position="901"/>
        <end position="950"/>
    </location>
</feature>
<dbReference type="GO" id="GO:0005654">
    <property type="term" value="C:nucleoplasm"/>
    <property type="evidence" value="ECO:0007669"/>
    <property type="project" value="Ensembl"/>
</dbReference>
<feature type="region of interest" description="Disordered" evidence="1">
    <location>
        <begin position="739"/>
        <end position="758"/>
    </location>
</feature>
<accession>A0A8I3XEG1</accession>
<feature type="compositionally biased region" description="Low complexity" evidence="1">
    <location>
        <begin position="193"/>
        <end position="205"/>
    </location>
</feature>
<evidence type="ECO:0000313" key="3">
    <source>
        <dbReference type="Ensembl" id="ENSCJAP00000093431.1"/>
    </source>
</evidence>
<dbReference type="PANTHER" id="PTHR12449">
    <property type="entry name" value="DEATH DOMAIN-CONTAINING PROTEIN"/>
    <property type="match status" value="1"/>
</dbReference>
<feature type="domain" description="Nucleolar protein 4 helical" evidence="2">
    <location>
        <begin position="669"/>
        <end position="743"/>
    </location>
</feature>
<keyword evidence="4" id="KW-1185">Reference proteome</keyword>
<feature type="region of interest" description="Disordered" evidence="1">
    <location>
        <begin position="607"/>
        <end position="668"/>
    </location>
</feature>
<feature type="compositionally biased region" description="Low complexity" evidence="1">
    <location>
        <begin position="99"/>
        <end position="114"/>
    </location>
</feature>
<reference evidence="3 4" key="1">
    <citation type="submission" date="2009-03" db="EMBL/GenBank/DDBJ databases">
        <authorList>
            <person name="Warren W."/>
            <person name="Ye L."/>
            <person name="Minx P."/>
            <person name="Worley K."/>
            <person name="Gibbs R."/>
            <person name="Wilson R.K."/>
        </authorList>
    </citation>
    <scope>NUCLEOTIDE SEQUENCE [LARGE SCALE GENOMIC DNA]</scope>
</reference>
<dbReference type="GO" id="GO:0005829">
    <property type="term" value="C:cytosol"/>
    <property type="evidence" value="ECO:0007669"/>
    <property type="project" value="Ensembl"/>
</dbReference>
<dbReference type="GeneTree" id="ENSGT00940000157729"/>
<feature type="compositionally biased region" description="Basic residues" evidence="1">
    <location>
        <begin position="161"/>
        <end position="175"/>
    </location>
</feature>
<protein>
    <submittedName>
        <fullName evidence="3">Nucleolar protein 4 like</fullName>
    </submittedName>
</protein>
<dbReference type="InterPro" id="IPR039788">
    <property type="entry name" value="NOL4/NOL4L"/>
</dbReference>
<feature type="compositionally biased region" description="Low complexity" evidence="1">
    <location>
        <begin position="212"/>
        <end position="234"/>
    </location>
</feature>
<dbReference type="Proteomes" id="UP000008225">
    <property type="component" value="Chromosome 5"/>
</dbReference>
<dbReference type="OMA" id="EFRDWCL"/>
<dbReference type="InterPro" id="IPR056549">
    <property type="entry name" value="HTH_NOL4"/>
</dbReference>
<feature type="compositionally biased region" description="Low complexity" evidence="1">
    <location>
        <begin position="925"/>
        <end position="946"/>
    </location>
</feature>
<gene>
    <name evidence="3" type="primary">NOL4L</name>
</gene>
<dbReference type="Pfam" id="PF23079">
    <property type="entry name" value="HTH_NOL4_2nd"/>
    <property type="match status" value="1"/>
</dbReference>
<evidence type="ECO:0000256" key="1">
    <source>
        <dbReference type="SAM" id="MobiDB-lite"/>
    </source>
</evidence>
<proteinExistence type="predicted"/>
<feature type="compositionally biased region" description="Pro residues" evidence="1">
    <location>
        <begin position="123"/>
        <end position="141"/>
    </location>
</feature>
<dbReference type="Ensembl" id="ENSCJAT00000133486.1">
    <property type="protein sequence ID" value="ENSCJAP00000093431.1"/>
    <property type="gene ID" value="ENSCJAG00000020705.4"/>
</dbReference>